<dbReference type="GO" id="GO:0051205">
    <property type="term" value="P:protein insertion into membrane"/>
    <property type="evidence" value="ECO:0007669"/>
    <property type="project" value="UniProtKB-ARBA"/>
</dbReference>
<feature type="transmembrane region" description="Helical" evidence="6">
    <location>
        <begin position="236"/>
        <end position="256"/>
    </location>
</feature>
<keyword evidence="9" id="KW-1185">Reference proteome</keyword>
<keyword evidence="2 5" id="KW-0812">Transmembrane</keyword>
<evidence type="ECO:0000259" key="7">
    <source>
        <dbReference type="Pfam" id="PF02096"/>
    </source>
</evidence>
<dbReference type="AlphaFoldDB" id="A0ABD1FI13"/>
<organism evidence="8 9">
    <name type="scientific">Hypothenemus hampei</name>
    <name type="common">Coffee berry borer</name>
    <dbReference type="NCBI Taxonomy" id="57062"/>
    <lineage>
        <taxon>Eukaryota</taxon>
        <taxon>Metazoa</taxon>
        <taxon>Ecdysozoa</taxon>
        <taxon>Arthropoda</taxon>
        <taxon>Hexapoda</taxon>
        <taxon>Insecta</taxon>
        <taxon>Pterygota</taxon>
        <taxon>Neoptera</taxon>
        <taxon>Endopterygota</taxon>
        <taxon>Coleoptera</taxon>
        <taxon>Polyphaga</taxon>
        <taxon>Cucujiformia</taxon>
        <taxon>Curculionidae</taxon>
        <taxon>Scolytinae</taxon>
        <taxon>Hypothenemus</taxon>
    </lineage>
</organism>
<dbReference type="InterPro" id="IPR001708">
    <property type="entry name" value="YidC/ALB3/OXA1/COX18"/>
</dbReference>
<gene>
    <name evidence="8" type="ORF">ABEB36_001520</name>
</gene>
<evidence type="ECO:0000256" key="6">
    <source>
        <dbReference type="SAM" id="Phobius"/>
    </source>
</evidence>
<protein>
    <recommendedName>
        <fullName evidence="7">Membrane insertase YidC/Oxa/ALB C-terminal domain-containing protein</fullName>
    </recommendedName>
</protein>
<name>A0ABD1FI13_HYPHA</name>
<evidence type="ECO:0000256" key="4">
    <source>
        <dbReference type="ARBA" id="ARBA00023136"/>
    </source>
</evidence>
<comment type="caution">
    <text evidence="8">The sequence shown here is derived from an EMBL/GenBank/DDBJ whole genome shotgun (WGS) entry which is preliminary data.</text>
</comment>
<feature type="transmembrane region" description="Helical" evidence="6">
    <location>
        <begin position="181"/>
        <end position="201"/>
    </location>
</feature>
<dbReference type="Proteomes" id="UP001566132">
    <property type="component" value="Unassembled WGS sequence"/>
</dbReference>
<dbReference type="PANTHER" id="PTHR12428:SF65">
    <property type="entry name" value="CYTOCHROME C OXIDASE ASSEMBLY PROTEIN COX18, MITOCHONDRIAL"/>
    <property type="match status" value="1"/>
</dbReference>
<reference evidence="8 9" key="1">
    <citation type="submission" date="2024-05" db="EMBL/GenBank/DDBJ databases">
        <title>Genetic variation in Jamaican populations of the coffee berry borer (Hypothenemus hampei).</title>
        <authorList>
            <person name="Errbii M."/>
            <person name="Myrie A."/>
        </authorList>
    </citation>
    <scope>NUCLEOTIDE SEQUENCE [LARGE SCALE GENOMIC DNA]</scope>
    <source>
        <strain evidence="8">JA-Hopewell-2020-01-JO</strain>
        <tissue evidence="8">Whole body</tissue>
    </source>
</reference>
<comment type="similarity">
    <text evidence="5">Belongs to the OXA1/ALB3/YidC family.</text>
</comment>
<dbReference type="InterPro" id="IPR028055">
    <property type="entry name" value="YidC/Oxa/ALB_C"/>
</dbReference>
<dbReference type="GO" id="GO:0016020">
    <property type="term" value="C:membrane"/>
    <property type="evidence" value="ECO:0007669"/>
    <property type="project" value="UniProtKB-SubCell"/>
</dbReference>
<dbReference type="Pfam" id="PF02096">
    <property type="entry name" value="60KD_IMP"/>
    <property type="match status" value="1"/>
</dbReference>
<sequence>MLKIIRARSSSRAFAINQPRLLYGINNEFHYNSPIKNNHNIYSQRHYSFQNSIQSYAGTQSGIFKILSESTPVEYCQKFLLQVHDLTGLSWWANIIVSTIIVRSVVTLPVAVYQQIIVARLENIKLEMPEIANELKREVAIAVKLYNWDETTARNNYKRSIRKQFDNLIVRDNCHPLKTTVLLWIQIPLWISFSVSLRNLVYMLPVSDTAAQLTFTELSLGGFSVIPNLTIPDASWIFPITLGLINLALIETQILARHPSLPTSKIQNVLTNVFRGFNILMVPIAASVPSCLALYWTASSAYGLAQNLVLMSPKVRRLFRIPETTIEVKEPYQLIINKLKSKLKLT</sequence>
<dbReference type="CDD" id="cd20069">
    <property type="entry name" value="5TM_Oxa1-like"/>
    <property type="match status" value="1"/>
</dbReference>
<proteinExistence type="inferred from homology"/>
<feature type="transmembrane region" description="Helical" evidence="6">
    <location>
        <begin position="277"/>
        <end position="298"/>
    </location>
</feature>
<dbReference type="EMBL" id="JBDJPC010000001">
    <property type="protein sequence ID" value="KAL1517796.1"/>
    <property type="molecule type" value="Genomic_DNA"/>
</dbReference>
<evidence type="ECO:0000313" key="8">
    <source>
        <dbReference type="EMBL" id="KAL1517796.1"/>
    </source>
</evidence>
<dbReference type="PANTHER" id="PTHR12428">
    <property type="entry name" value="OXA1"/>
    <property type="match status" value="1"/>
</dbReference>
<keyword evidence="4 6" id="KW-0472">Membrane</keyword>
<comment type="subcellular location">
    <subcellularLocation>
        <location evidence="1 5">Membrane</location>
        <topology evidence="1 5">Multi-pass membrane protein</topology>
    </subcellularLocation>
</comment>
<evidence type="ECO:0000256" key="5">
    <source>
        <dbReference type="RuleBase" id="RU003945"/>
    </source>
</evidence>
<feature type="domain" description="Membrane insertase YidC/Oxa/ALB C-terminal" evidence="7">
    <location>
        <begin position="91"/>
        <end position="311"/>
    </location>
</feature>
<keyword evidence="3 6" id="KW-1133">Transmembrane helix</keyword>
<evidence type="ECO:0000256" key="1">
    <source>
        <dbReference type="ARBA" id="ARBA00004141"/>
    </source>
</evidence>
<accession>A0ABD1FI13</accession>
<evidence type="ECO:0000256" key="3">
    <source>
        <dbReference type="ARBA" id="ARBA00022989"/>
    </source>
</evidence>
<evidence type="ECO:0000313" key="9">
    <source>
        <dbReference type="Proteomes" id="UP001566132"/>
    </source>
</evidence>
<evidence type="ECO:0000256" key="2">
    <source>
        <dbReference type="ARBA" id="ARBA00022692"/>
    </source>
</evidence>